<keyword evidence="2 5" id="KW-0645">Protease</keyword>
<comment type="caution">
    <text evidence="7">The sequence shown here is derived from an EMBL/GenBank/DDBJ whole genome shotgun (WGS) entry which is preliminary data.</text>
</comment>
<dbReference type="InterPro" id="IPR001478">
    <property type="entry name" value="PDZ"/>
</dbReference>
<keyword evidence="3 5" id="KW-0378">Hydrolase</keyword>
<keyword evidence="4 5" id="KW-0720">Serine protease</keyword>
<protein>
    <recommendedName>
        <fullName evidence="6">PDZ domain-containing protein</fullName>
    </recommendedName>
</protein>
<feature type="domain" description="PDZ" evidence="6">
    <location>
        <begin position="95"/>
        <end position="178"/>
    </location>
</feature>
<dbReference type="SUPFAM" id="SSF52096">
    <property type="entry name" value="ClpP/crotonase"/>
    <property type="match status" value="1"/>
</dbReference>
<evidence type="ECO:0000313" key="7">
    <source>
        <dbReference type="EMBL" id="OGH88527.1"/>
    </source>
</evidence>
<dbReference type="InterPro" id="IPR004447">
    <property type="entry name" value="Peptidase_S41A"/>
</dbReference>
<dbReference type="Gene3D" id="3.90.226.10">
    <property type="entry name" value="2-enoyl-CoA Hydratase, Chain A, domain 1"/>
    <property type="match status" value="1"/>
</dbReference>
<dbReference type="SMART" id="SM00245">
    <property type="entry name" value="TSPc"/>
    <property type="match status" value="1"/>
</dbReference>
<dbReference type="Gene3D" id="3.30.750.44">
    <property type="match status" value="1"/>
</dbReference>
<dbReference type="InterPro" id="IPR029045">
    <property type="entry name" value="ClpP/crotonase-like_dom_sf"/>
</dbReference>
<dbReference type="EMBL" id="MFQZ01000002">
    <property type="protein sequence ID" value="OGH88527.1"/>
    <property type="molecule type" value="Genomic_DNA"/>
</dbReference>
<evidence type="ECO:0000256" key="5">
    <source>
        <dbReference type="RuleBase" id="RU004404"/>
    </source>
</evidence>
<dbReference type="Pfam" id="PF17820">
    <property type="entry name" value="PDZ_6"/>
    <property type="match status" value="1"/>
</dbReference>
<evidence type="ECO:0000259" key="6">
    <source>
        <dbReference type="PROSITE" id="PS50106"/>
    </source>
</evidence>
<proteinExistence type="inferred from homology"/>
<dbReference type="STRING" id="1798704.A3J93_04480"/>
<evidence type="ECO:0000256" key="4">
    <source>
        <dbReference type="ARBA" id="ARBA00022825"/>
    </source>
</evidence>
<accession>A0A1F6NX70</accession>
<dbReference type="InterPro" id="IPR036034">
    <property type="entry name" value="PDZ_sf"/>
</dbReference>
<dbReference type="PANTHER" id="PTHR32060">
    <property type="entry name" value="TAIL-SPECIFIC PROTEASE"/>
    <property type="match status" value="1"/>
</dbReference>
<dbReference type="InterPro" id="IPR055210">
    <property type="entry name" value="CtpA/B_N"/>
</dbReference>
<dbReference type="GO" id="GO:0006508">
    <property type="term" value="P:proteolysis"/>
    <property type="evidence" value="ECO:0007669"/>
    <property type="project" value="UniProtKB-KW"/>
</dbReference>
<dbReference type="GO" id="GO:0030288">
    <property type="term" value="C:outer membrane-bounded periplasmic space"/>
    <property type="evidence" value="ECO:0007669"/>
    <property type="project" value="TreeGrafter"/>
</dbReference>
<dbReference type="SUPFAM" id="SSF50156">
    <property type="entry name" value="PDZ domain-like"/>
    <property type="match status" value="1"/>
</dbReference>
<dbReference type="Gene3D" id="2.30.42.10">
    <property type="match status" value="1"/>
</dbReference>
<evidence type="ECO:0000313" key="8">
    <source>
        <dbReference type="Proteomes" id="UP000177907"/>
    </source>
</evidence>
<dbReference type="GO" id="GO:0008236">
    <property type="term" value="F:serine-type peptidase activity"/>
    <property type="evidence" value="ECO:0007669"/>
    <property type="project" value="UniProtKB-KW"/>
</dbReference>
<dbReference type="Pfam" id="PF03572">
    <property type="entry name" value="Peptidase_S41"/>
    <property type="match status" value="1"/>
</dbReference>
<evidence type="ECO:0000256" key="3">
    <source>
        <dbReference type="ARBA" id="ARBA00022801"/>
    </source>
</evidence>
<dbReference type="AlphaFoldDB" id="A0A1F6NX70"/>
<dbReference type="Pfam" id="PF22694">
    <property type="entry name" value="CtpB_N-like"/>
    <property type="match status" value="1"/>
</dbReference>
<dbReference type="CDD" id="cd06782">
    <property type="entry name" value="cpPDZ_CPP-like"/>
    <property type="match status" value="1"/>
</dbReference>
<dbReference type="PROSITE" id="PS50106">
    <property type="entry name" value="PDZ"/>
    <property type="match status" value="1"/>
</dbReference>
<dbReference type="NCBIfam" id="TIGR00225">
    <property type="entry name" value="prc"/>
    <property type="match status" value="1"/>
</dbReference>
<dbReference type="Proteomes" id="UP000177907">
    <property type="component" value="Unassembled WGS sequence"/>
</dbReference>
<sequence>MIFGVGYVVGQNALIKKQTVSADGNIDIAKVINLNRALNKSDSVDFNEFWNVWDKVKQKYVKQPADETNMFYGAITGMVASLGDPYSIYMPPQMAGEFAKSLTGEFSGIGAEIGVKEEQLVVVAPLPGSPAELAGLRAGDKILGIDNVDTYGMDTFTAVMKIRGEAGTEVMLLIAHNGFKKAEEIKIIRATINVPAILYEKKNDVAYLRVMQFDEDTTSQLNQSIKKIQKDGLKKVILDLRNNPGGYLDAAIEMASEWVADGAVVSEKFSDGRENIHYSEGAHRLNGLKTVVLVNGGSASASEIVAGALQDYGLATIMGEKTYGKGSVQDFEVFSDNSALKLTVAEWYTPKGKNINEQGILPEVEVIEEYDKEKIGEDVMLNKAMELLK</sequence>
<comment type="similarity">
    <text evidence="1 5">Belongs to the peptidase S41A family.</text>
</comment>
<dbReference type="GO" id="GO:0004175">
    <property type="term" value="F:endopeptidase activity"/>
    <property type="evidence" value="ECO:0007669"/>
    <property type="project" value="TreeGrafter"/>
</dbReference>
<name>A0A1F6NX70_9BACT</name>
<dbReference type="InterPro" id="IPR041489">
    <property type="entry name" value="PDZ_6"/>
</dbReference>
<dbReference type="FunFam" id="2.30.42.10:FF:000063">
    <property type="entry name" value="Peptidase, S41 family"/>
    <property type="match status" value="1"/>
</dbReference>
<evidence type="ECO:0000256" key="1">
    <source>
        <dbReference type="ARBA" id="ARBA00009179"/>
    </source>
</evidence>
<evidence type="ECO:0000256" key="2">
    <source>
        <dbReference type="ARBA" id="ARBA00022670"/>
    </source>
</evidence>
<dbReference type="PANTHER" id="PTHR32060:SF30">
    <property type="entry name" value="CARBOXY-TERMINAL PROCESSING PROTEASE CTPA"/>
    <property type="match status" value="1"/>
</dbReference>
<dbReference type="SMART" id="SM00228">
    <property type="entry name" value="PDZ"/>
    <property type="match status" value="1"/>
</dbReference>
<gene>
    <name evidence="7" type="ORF">A3J93_04480</name>
</gene>
<organism evidence="7 8">
    <name type="scientific">Candidatus Magasanikbacteria bacterium RIFOXYC2_FULL_42_28</name>
    <dbReference type="NCBI Taxonomy" id="1798704"/>
    <lineage>
        <taxon>Bacteria</taxon>
        <taxon>Candidatus Magasanikiibacteriota</taxon>
    </lineage>
</organism>
<reference evidence="7 8" key="1">
    <citation type="journal article" date="2016" name="Nat. Commun.">
        <title>Thousands of microbial genomes shed light on interconnected biogeochemical processes in an aquifer system.</title>
        <authorList>
            <person name="Anantharaman K."/>
            <person name="Brown C.T."/>
            <person name="Hug L.A."/>
            <person name="Sharon I."/>
            <person name="Castelle C.J."/>
            <person name="Probst A.J."/>
            <person name="Thomas B.C."/>
            <person name="Singh A."/>
            <person name="Wilkins M.J."/>
            <person name="Karaoz U."/>
            <person name="Brodie E.L."/>
            <person name="Williams K.H."/>
            <person name="Hubbard S.S."/>
            <person name="Banfield J.F."/>
        </authorList>
    </citation>
    <scope>NUCLEOTIDE SEQUENCE [LARGE SCALE GENOMIC DNA]</scope>
</reference>
<dbReference type="InterPro" id="IPR005151">
    <property type="entry name" value="Tail-specific_protease"/>
</dbReference>
<dbReference type="GO" id="GO:0007165">
    <property type="term" value="P:signal transduction"/>
    <property type="evidence" value="ECO:0007669"/>
    <property type="project" value="TreeGrafter"/>
</dbReference>
<dbReference type="CDD" id="cd07560">
    <property type="entry name" value="Peptidase_S41_CPP"/>
    <property type="match status" value="1"/>
</dbReference>